<dbReference type="EMBL" id="PCSH01000151">
    <property type="protein sequence ID" value="PIP39844.1"/>
    <property type="molecule type" value="Genomic_DNA"/>
</dbReference>
<keyword evidence="3 6" id="KW-0812">Transmembrane</keyword>
<evidence type="ECO:0000256" key="1">
    <source>
        <dbReference type="ARBA" id="ARBA00004167"/>
    </source>
</evidence>
<name>A0A2H0A317_9BACT</name>
<evidence type="ECO:0000256" key="6">
    <source>
        <dbReference type="SAM" id="Phobius"/>
    </source>
</evidence>
<evidence type="ECO:0000256" key="2">
    <source>
        <dbReference type="ARBA" id="ARBA00022481"/>
    </source>
</evidence>
<gene>
    <name evidence="7" type="ORF">COX18_08800</name>
</gene>
<dbReference type="NCBIfam" id="TIGR02532">
    <property type="entry name" value="IV_pilin_GFxxxE"/>
    <property type="match status" value="1"/>
</dbReference>
<evidence type="ECO:0000256" key="5">
    <source>
        <dbReference type="ARBA" id="ARBA00023136"/>
    </source>
</evidence>
<keyword evidence="2" id="KW-0488">Methylation</keyword>
<evidence type="ECO:0008006" key="9">
    <source>
        <dbReference type="Google" id="ProtNLM"/>
    </source>
</evidence>
<evidence type="ECO:0000256" key="3">
    <source>
        <dbReference type="ARBA" id="ARBA00022692"/>
    </source>
</evidence>
<evidence type="ECO:0000313" key="7">
    <source>
        <dbReference type="EMBL" id="PIP39844.1"/>
    </source>
</evidence>
<keyword evidence="5 6" id="KW-0472">Membrane</keyword>
<dbReference type="SUPFAM" id="SSF54523">
    <property type="entry name" value="Pili subunits"/>
    <property type="match status" value="1"/>
</dbReference>
<organism evidence="7 8">
    <name type="scientific">Candidatus Desantisbacteria bacterium CG23_combo_of_CG06-09_8_20_14_all_40_23</name>
    <dbReference type="NCBI Taxonomy" id="1974550"/>
    <lineage>
        <taxon>Bacteria</taxon>
        <taxon>Candidatus Desantisiibacteriota</taxon>
    </lineage>
</organism>
<dbReference type="InterPro" id="IPR012902">
    <property type="entry name" value="N_methyl_site"/>
</dbReference>
<dbReference type="GO" id="GO:0016020">
    <property type="term" value="C:membrane"/>
    <property type="evidence" value="ECO:0007669"/>
    <property type="project" value="UniProtKB-SubCell"/>
</dbReference>
<comment type="subcellular location">
    <subcellularLocation>
        <location evidence="1">Membrane</location>
        <topology evidence="1">Single-pass membrane protein</topology>
    </subcellularLocation>
</comment>
<keyword evidence="4 6" id="KW-1133">Transmembrane helix</keyword>
<feature type="transmembrane region" description="Helical" evidence="6">
    <location>
        <begin position="21"/>
        <end position="39"/>
    </location>
</feature>
<evidence type="ECO:0000256" key="4">
    <source>
        <dbReference type="ARBA" id="ARBA00022989"/>
    </source>
</evidence>
<dbReference type="PROSITE" id="PS00409">
    <property type="entry name" value="PROKAR_NTER_METHYL"/>
    <property type="match status" value="1"/>
</dbReference>
<dbReference type="PANTHER" id="PTHR30093:SF44">
    <property type="entry name" value="TYPE II SECRETION SYSTEM CORE PROTEIN G"/>
    <property type="match status" value="1"/>
</dbReference>
<reference evidence="7 8" key="1">
    <citation type="submission" date="2017-09" db="EMBL/GenBank/DDBJ databases">
        <title>Depth-based differentiation of microbial function through sediment-hosted aquifers and enrichment of novel symbionts in the deep terrestrial subsurface.</title>
        <authorList>
            <person name="Probst A.J."/>
            <person name="Ladd B."/>
            <person name="Jarett J.K."/>
            <person name="Geller-Mcgrath D.E."/>
            <person name="Sieber C.M."/>
            <person name="Emerson J.B."/>
            <person name="Anantharaman K."/>
            <person name="Thomas B.C."/>
            <person name="Malmstrom R."/>
            <person name="Stieglmeier M."/>
            <person name="Klingl A."/>
            <person name="Woyke T."/>
            <person name="Ryan C.M."/>
            <person name="Banfield J.F."/>
        </authorList>
    </citation>
    <scope>NUCLEOTIDE SEQUENCE [LARGE SCALE GENOMIC DNA]</scope>
    <source>
        <strain evidence="7">CG23_combo_of_CG06-09_8_20_14_all_40_23</strain>
    </source>
</reference>
<accession>A0A2H0A317</accession>
<proteinExistence type="predicted"/>
<protein>
    <recommendedName>
        <fullName evidence="9">Prepilin-type cleavage/methylation domain-containing protein</fullName>
    </recommendedName>
</protein>
<dbReference type="PRINTS" id="PR00813">
    <property type="entry name" value="BCTERIALGSPG"/>
</dbReference>
<dbReference type="InterPro" id="IPR045584">
    <property type="entry name" value="Pilin-like"/>
</dbReference>
<dbReference type="GO" id="GO:0015628">
    <property type="term" value="P:protein secretion by the type II secretion system"/>
    <property type="evidence" value="ECO:0007669"/>
    <property type="project" value="InterPro"/>
</dbReference>
<dbReference type="AlphaFoldDB" id="A0A2H0A317"/>
<dbReference type="PANTHER" id="PTHR30093">
    <property type="entry name" value="GENERAL SECRETION PATHWAY PROTEIN G"/>
    <property type="match status" value="1"/>
</dbReference>
<sequence>MFIKGYSKGGEKMKKEKGFTLIELMIVVAIIGILAAIAIPRFAALIDKAREAGARGNLGAIRSAIAIYYGDTKGYWPHSLDTQAYTVGTGASKEYLPAFITRYLSRVPYATLKRSVANSRNNTVATISTGPEAEIATTSCDLDTGGWIYSPNSGDCRINHQGTDTSVLTDPGSTMLYCNYGHEEP</sequence>
<dbReference type="GO" id="GO:0015627">
    <property type="term" value="C:type II protein secretion system complex"/>
    <property type="evidence" value="ECO:0007669"/>
    <property type="project" value="InterPro"/>
</dbReference>
<evidence type="ECO:0000313" key="8">
    <source>
        <dbReference type="Proteomes" id="UP000231067"/>
    </source>
</evidence>
<dbReference type="InterPro" id="IPR000983">
    <property type="entry name" value="Bac_GSPG_pilin"/>
</dbReference>
<dbReference type="Pfam" id="PF07963">
    <property type="entry name" value="N_methyl"/>
    <property type="match status" value="1"/>
</dbReference>
<dbReference type="Gene3D" id="3.30.700.10">
    <property type="entry name" value="Glycoprotein, Type 4 Pilin"/>
    <property type="match status" value="1"/>
</dbReference>
<dbReference type="Proteomes" id="UP000231067">
    <property type="component" value="Unassembled WGS sequence"/>
</dbReference>
<comment type="caution">
    <text evidence="7">The sequence shown here is derived from an EMBL/GenBank/DDBJ whole genome shotgun (WGS) entry which is preliminary data.</text>
</comment>